<protein>
    <submittedName>
        <fullName evidence="9">Carbohydrate ABC transporter permease</fullName>
    </submittedName>
</protein>
<dbReference type="Proteomes" id="UP000655037">
    <property type="component" value="Unassembled WGS sequence"/>
</dbReference>
<evidence type="ECO:0000256" key="5">
    <source>
        <dbReference type="ARBA" id="ARBA00022989"/>
    </source>
</evidence>
<feature type="transmembrane region" description="Helical" evidence="7">
    <location>
        <begin position="142"/>
        <end position="162"/>
    </location>
</feature>
<dbReference type="EMBL" id="JACXXJ020000003">
    <property type="protein sequence ID" value="MBF2714043.1"/>
    <property type="molecule type" value="Genomic_DNA"/>
</dbReference>
<sequence length="275" mass="30321">MAKPGSSSSTVLNFIAGWGAVIILIFPIIWMFLTSFKTEIDALSPEASLIFQPTLDNYRTVLARSNYLTFALNSVYTSVAATLLALLIGFPAAYSMAFFPTAKTRQTLLWLLSTKMMPPVGVLVPIYILYRDMRLIDSHLGLILLFMFANLPIVVWMLFSFFRDIPRDILEAARIDGAGLWEEFRYVLIPLSGPALASTALLSIILCWNEAFWSINLTTTKAATLAAFIATYSAPQGLFWAKLSAAAVLAIAPVLIMGWVGQRHLVRGLTFGAVK</sequence>
<feature type="transmembrane region" description="Helical" evidence="7">
    <location>
        <begin position="12"/>
        <end position="33"/>
    </location>
</feature>
<dbReference type="GO" id="GO:0055085">
    <property type="term" value="P:transmembrane transport"/>
    <property type="evidence" value="ECO:0007669"/>
    <property type="project" value="InterPro"/>
</dbReference>
<evidence type="ECO:0000256" key="6">
    <source>
        <dbReference type="ARBA" id="ARBA00023136"/>
    </source>
</evidence>
<reference evidence="9" key="1">
    <citation type="submission" date="2020-11" db="EMBL/GenBank/DDBJ databases">
        <title>Agrobacterium vitis strain K377 genome.</title>
        <authorList>
            <person name="Xi H."/>
        </authorList>
    </citation>
    <scope>NUCLEOTIDE SEQUENCE</scope>
    <source>
        <strain evidence="9">K377</strain>
    </source>
</reference>
<comment type="subcellular location">
    <subcellularLocation>
        <location evidence="1 7">Cell membrane</location>
        <topology evidence="1 7">Multi-pass membrane protein</topology>
    </subcellularLocation>
</comment>
<evidence type="ECO:0000256" key="4">
    <source>
        <dbReference type="ARBA" id="ARBA00022692"/>
    </source>
</evidence>
<evidence type="ECO:0000256" key="7">
    <source>
        <dbReference type="RuleBase" id="RU363032"/>
    </source>
</evidence>
<evidence type="ECO:0000256" key="2">
    <source>
        <dbReference type="ARBA" id="ARBA00022448"/>
    </source>
</evidence>
<evidence type="ECO:0000313" key="9">
    <source>
        <dbReference type="EMBL" id="MBF2714043.1"/>
    </source>
</evidence>
<dbReference type="Pfam" id="PF00528">
    <property type="entry name" value="BPD_transp_1"/>
    <property type="match status" value="1"/>
</dbReference>
<accession>A0AAE2R9B4</accession>
<name>A0AAE2R9B4_AGRVI</name>
<evidence type="ECO:0000256" key="3">
    <source>
        <dbReference type="ARBA" id="ARBA00022475"/>
    </source>
</evidence>
<keyword evidence="3" id="KW-1003">Cell membrane</keyword>
<dbReference type="CDD" id="cd06261">
    <property type="entry name" value="TM_PBP2"/>
    <property type="match status" value="1"/>
</dbReference>
<comment type="caution">
    <text evidence="9">The sequence shown here is derived from an EMBL/GenBank/DDBJ whole genome shotgun (WGS) entry which is preliminary data.</text>
</comment>
<keyword evidence="4 7" id="KW-0812">Transmembrane</keyword>
<dbReference type="AlphaFoldDB" id="A0AAE2R9B4"/>
<feature type="transmembrane region" description="Helical" evidence="7">
    <location>
        <begin position="211"/>
        <end position="232"/>
    </location>
</feature>
<keyword evidence="2 7" id="KW-0813">Transport</keyword>
<feature type="transmembrane region" description="Helical" evidence="7">
    <location>
        <begin position="239"/>
        <end position="260"/>
    </location>
</feature>
<dbReference type="InterPro" id="IPR035906">
    <property type="entry name" value="MetI-like_sf"/>
</dbReference>
<dbReference type="PANTHER" id="PTHR32243">
    <property type="entry name" value="MALTOSE TRANSPORT SYSTEM PERMEASE-RELATED"/>
    <property type="match status" value="1"/>
</dbReference>
<dbReference type="PANTHER" id="PTHR32243:SF18">
    <property type="entry name" value="INNER MEMBRANE ABC TRANSPORTER PERMEASE PROTEIN YCJP"/>
    <property type="match status" value="1"/>
</dbReference>
<dbReference type="SUPFAM" id="SSF161098">
    <property type="entry name" value="MetI-like"/>
    <property type="match status" value="1"/>
</dbReference>
<dbReference type="InterPro" id="IPR000515">
    <property type="entry name" value="MetI-like"/>
</dbReference>
<dbReference type="GO" id="GO:0005886">
    <property type="term" value="C:plasma membrane"/>
    <property type="evidence" value="ECO:0007669"/>
    <property type="project" value="UniProtKB-SubCell"/>
</dbReference>
<dbReference type="InterPro" id="IPR050901">
    <property type="entry name" value="BP-dep_ABC_trans_perm"/>
</dbReference>
<dbReference type="PROSITE" id="PS50928">
    <property type="entry name" value="ABC_TM1"/>
    <property type="match status" value="1"/>
</dbReference>
<organism evidence="9 10">
    <name type="scientific">Agrobacterium vitis</name>
    <name type="common">Rhizobium vitis</name>
    <dbReference type="NCBI Taxonomy" id="373"/>
    <lineage>
        <taxon>Bacteria</taxon>
        <taxon>Pseudomonadati</taxon>
        <taxon>Pseudomonadota</taxon>
        <taxon>Alphaproteobacteria</taxon>
        <taxon>Hyphomicrobiales</taxon>
        <taxon>Rhizobiaceae</taxon>
        <taxon>Rhizobium/Agrobacterium group</taxon>
        <taxon>Agrobacterium</taxon>
    </lineage>
</organism>
<dbReference type="Gene3D" id="1.10.3720.10">
    <property type="entry name" value="MetI-like"/>
    <property type="match status" value="1"/>
</dbReference>
<feature type="transmembrane region" description="Helical" evidence="7">
    <location>
        <begin position="75"/>
        <end position="96"/>
    </location>
</feature>
<evidence type="ECO:0000313" key="10">
    <source>
        <dbReference type="Proteomes" id="UP000655037"/>
    </source>
</evidence>
<keyword evidence="6 7" id="KW-0472">Membrane</keyword>
<evidence type="ECO:0000256" key="1">
    <source>
        <dbReference type="ARBA" id="ARBA00004651"/>
    </source>
</evidence>
<feature type="domain" description="ABC transmembrane type-1" evidence="8">
    <location>
        <begin position="71"/>
        <end position="261"/>
    </location>
</feature>
<gene>
    <name evidence="9" type="ORF">IEI95_007165</name>
</gene>
<comment type="similarity">
    <text evidence="7">Belongs to the binding-protein-dependent transport system permease family.</text>
</comment>
<feature type="transmembrane region" description="Helical" evidence="7">
    <location>
        <begin position="108"/>
        <end position="130"/>
    </location>
</feature>
<proteinExistence type="inferred from homology"/>
<evidence type="ECO:0000259" key="8">
    <source>
        <dbReference type="PROSITE" id="PS50928"/>
    </source>
</evidence>
<feature type="transmembrane region" description="Helical" evidence="7">
    <location>
        <begin position="183"/>
        <end position="205"/>
    </location>
</feature>
<dbReference type="RefSeq" id="WP_034950167.1">
    <property type="nucleotide sequence ID" value="NZ_JACXXJ020000003.1"/>
</dbReference>
<keyword evidence="5 7" id="KW-1133">Transmembrane helix</keyword>